<accession>A0A2U3K2G4</accession>
<feature type="region of interest" description="Disordered" evidence="1">
    <location>
        <begin position="1"/>
        <end position="30"/>
    </location>
</feature>
<evidence type="ECO:0000313" key="2">
    <source>
        <dbReference type="EMBL" id="SPF33843.1"/>
    </source>
</evidence>
<name>A0A2U3K2G4_9FIRM</name>
<gene>
    <name evidence="2" type="ORF">SBF1_1260012</name>
</gene>
<sequence length="87" mass="10204">MLLSQHAIDTNLNSTSTHRKVGRGDNEDGNTAEEFWKAKNENKYQQWSKDVTNNSSDRATNSNLSLWLYHFIKLIRYKRCRARVMVT</sequence>
<dbReference type="EMBL" id="OMOF01000031">
    <property type="protein sequence ID" value="SPF33843.1"/>
    <property type="molecule type" value="Genomic_DNA"/>
</dbReference>
<feature type="compositionally biased region" description="Polar residues" evidence="1">
    <location>
        <begin position="7"/>
        <end position="16"/>
    </location>
</feature>
<dbReference type="AlphaFoldDB" id="A0A2U3K2G4"/>
<proteinExistence type="predicted"/>
<dbReference type="Proteomes" id="UP000238916">
    <property type="component" value="Unassembled WGS sequence"/>
</dbReference>
<reference evidence="3" key="1">
    <citation type="submission" date="2018-02" db="EMBL/GenBank/DDBJ databases">
        <authorList>
            <person name="Hausmann B."/>
        </authorList>
    </citation>
    <scope>NUCLEOTIDE SEQUENCE [LARGE SCALE GENOMIC DNA]</scope>
    <source>
        <strain evidence="3">Peat soil MAG SbF1</strain>
    </source>
</reference>
<evidence type="ECO:0000313" key="3">
    <source>
        <dbReference type="Proteomes" id="UP000238916"/>
    </source>
</evidence>
<protein>
    <submittedName>
        <fullName evidence="2">Uncharacterized protein</fullName>
    </submittedName>
</protein>
<evidence type="ECO:0000256" key="1">
    <source>
        <dbReference type="SAM" id="MobiDB-lite"/>
    </source>
</evidence>
<organism evidence="2 3">
    <name type="scientific">Candidatus Desulfosporosinus infrequens</name>
    <dbReference type="NCBI Taxonomy" id="2043169"/>
    <lineage>
        <taxon>Bacteria</taxon>
        <taxon>Bacillati</taxon>
        <taxon>Bacillota</taxon>
        <taxon>Clostridia</taxon>
        <taxon>Eubacteriales</taxon>
        <taxon>Desulfitobacteriaceae</taxon>
        <taxon>Desulfosporosinus</taxon>
    </lineage>
</organism>